<dbReference type="AlphaFoldDB" id="A0A8T0S069"/>
<dbReference type="Proteomes" id="UP000823388">
    <property type="component" value="Chromosome 5N"/>
</dbReference>
<feature type="region of interest" description="Disordered" evidence="1">
    <location>
        <begin position="48"/>
        <end position="77"/>
    </location>
</feature>
<evidence type="ECO:0000313" key="3">
    <source>
        <dbReference type="Proteomes" id="UP000823388"/>
    </source>
</evidence>
<proteinExistence type="predicted"/>
<evidence type="ECO:0000313" key="2">
    <source>
        <dbReference type="EMBL" id="KAG2592302.1"/>
    </source>
</evidence>
<sequence length="174" mass="19684">MGDPHARAHQPRPAGVPPLLRRHPQAQRLRRAEPAAVARLPARRLHRHLRARVPLPDARAQGRRPTDLQAHPPHPGLVGAVPPPPPRRPGHHHRLLHRRQRALEAPPAQPAQPGWPRRVRLHQVAPRRRHACKIRGALEALGGTPASKLRGHGGYLLIRYIHNMVRLQIYMKEI</sequence>
<gene>
    <name evidence="2" type="ORF">PVAP13_5NG540900</name>
</gene>
<accession>A0A8T0S069</accession>
<evidence type="ECO:0000256" key="1">
    <source>
        <dbReference type="SAM" id="MobiDB-lite"/>
    </source>
</evidence>
<reference evidence="2" key="1">
    <citation type="submission" date="2020-05" db="EMBL/GenBank/DDBJ databases">
        <title>WGS assembly of Panicum virgatum.</title>
        <authorList>
            <person name="Lovell J.T."/>
            <person name="Jenkins J."/>
            <person name="Shu S."/>
            <person name="Juenger T.E."/>
            <person name="Schmutz J."/>
        </authorList>
    </citation>
    <scope>NUCLEOTIDE SEQUENCE</scope>
    <source>
        <strain evidence="2">AP13</strain>
    </source>
</reference>
<feature type="region of interest" description="Disordered" evidence="1">
    <location>
        <begin position="1"/>
        <end position="36"/>
    </location>
</feature>
<comment type="caution">
    <text evidence="2">The sequence shown here is derived from an EMBL/GenBank/DDBJ whole genome shotgun (WGS) entry which is preliminary data.</text>
</comment>
<protein>
    <submittedName>
        <fullName evidence="2">Uncharacterized protein</fullName>
    </submittedName>
</protein>
<dbReference type="EMBL" id="CM029046">
    <property type="protein sequence ID" value="KAG2592302.1"/>
    <property type="molecule type" value="Genomic_DNA"/>
</dbReference>
<name>A0A8T0S069_PANVG</name>
<keyword evidence="3" id="KW-1185">Reference proteome</keyword>
<feature type="compositionally biased region" description="Basic residues" evidence="1">
    <location>
        <begin position="20"/>
        <end position="29"/>
    </location>
</feature>
<organism evidence="2 3">
    <name type="scientific">Panicum virgatum</name>
    <name type="common">Blackwell switchgrass</name>
    <dbReference type="NCBI Taxonomy" id="38727"/>
    <lineage>
        <taxon>Eukaryota</taxon>
        <taxon>Viridiplantae</taxon>
        <taxon>Streptophyta</taxon>
        <taxon>Embryophyta</taxon>
        <taxon>Tracheophyta</taxon>
        <taxon>Spermatophyta</taxon>
        <taxon>Magnoliopsida</taxon>
        <taxon>Liliopsida</taxon>
        <taxon>Poales</taxon>
        <taxon>Poaceae</taxon>
        <taxon>PACMAD clade</taxon>
        <taxon>Panicoideae</taxon>
        <taxon>Panicodae</taxon>
        <taxon>Paniceae</taxon>
        <taxon>Panicinae</taxon>
        <taxon>Panicum</taxon>
        <taxon>Panicum sect. Hiantes</taxon>
    </lineage>
</organism>